<organism evidence="3 4">
    <name type="scientific">Hydra vulgaris</name>
    <name type="common">Hydra</name>
    <name type="synonym">Hydra attenuata</name>
    <dbReference type="NCBI Taxonomy" id="6087"/>
    <lineage>
        <taxon>Eukaryota</taxon>
        <taxon>Metazoa</taxon>
        <taxon>Cnidaria</taxon>
        <taxon>Hydrozoa</taxon>
        <taxon>Hydroidolina</taxon>
        <taxon>Anthoathecata</taxon>
        <taxon>Aplanulata</taxon>
        <taxon>Hydridae</taxon>
        <taxon>Hydra</taxon>
    </lineage>
</organism>
<dbReference type="Proteomes" id="UP001652625">
    <property type="component" value="Chromosome 01"/>
</dbReference>
<feature type="coiled-coil region" evidence="1">
    <location>
        <begin position="303"/>
        <end position="330"/>
    </location>
</feature>
<evidence type="ECO:0000256" key="1">
    <source>
        <dbReference type="SAM" id="Coils"/>
    </source>
</evidence>
<dbReference type="GeneID" id="100212135"/>
<proteinExistence type="predicted"/>
<evidence type="ECO:0000259" key="2">
    <source>
        <dbReference type="Pfam" id="PF18738"/>
    </source>
</evidence>
<name>A0ABM4B606_HYDVU</name>
<dbReference type="Pfam" id="PF18738">
    <property type="entry name" value="HEPN_DZIP3"/>
    <property type="match status" value="1"/>
</dbReference>
<sequence length="375" mass="43515">MSESNRISCGTLKSLNTHSFLKDRLNAIPKVIYTSVGCIQRNDKYIRLKTLVHYVSLDLYYNLFHNPQYGGFPTKKTELYKSLKKFENKLRHSQETSITENDWVKLFPENKKSNSLEFTIELFQFLIKNCVSRFPEIANVENNVKFEANTYMMLIEKLHDTVSNPKLVQTVNSSHDTFVSLWNILHEILLKLNYDVNLIKDFESGDMDKLTSCRHSLLTIQLQVLLDECKELDKSTSMNGLAVSKLISDYNETISKQENGFSDDQFSIKAKSLQDNITLVMQLLSLIKSSISELTSDIPFWRENNIEGDIIIYEEKLSKLRNQINEQTRELGEIFHSTSLDIVKIKERLHFQEDNIHVIHRQRSTSSQSLKDTVS</sequence>
<feature type="domain" description="DZIP3-like HEPN" evidence="2">
    <location>
        <begin position="77"/>
        <end position="209"/>
    </location>
</feature>
<dbReference type="RefSeq" id="XP_065644284.1">
    <property type="nucleotide sequence ID" value="XM_065788212.1"/>
</dbReference>
<dbReference type="InterPro" id="IPR041249">
    <property type="entry name" value="HEPN_DZIP3"/>
</dbReference>
<reference evidence="4" key="2">
    <citation type="submission" date="2025-08" db="UniProtKB">
        <authorList>
            <consortium name="RefSeq"/>
        </authorList>
    </citation>
    <scope>IDENTIFICATION</scope>
</reference>
<reference evidence="3" key="1">
    <citation type="submission" date="2025-05" db="UniProtKB">
        <authorList>
            <consortium name="RefSeq"/>
        </authorList>
    </citation>
    <scope>NUCLEOTIDE SEQUENCE [LARGE SCALE GENOMIC DNA]</scope>
</reference>
<keyword evidence="3" id="KW-1185">Reference proteome</keyword>
<accession>A0ABM4B606</accession>
<evidence type="ECO:0000313" key="4">
    <source>
        <dbReference type="RefSeq" id="XP_065644284.1"/>
    </source>
</evidence>
<keyword evidence="1" id="KW-0175">Coiled coil</keyword>
<gene>
    <name evidence="4" type="primary">LOC100212135</name>
</gene>
<protein>
    <submittedName>
        <fullName evidence="4">Uncharacterized protein LOC100212135 isoform X2</fullName>
    </submittedName>
</protein>
<evidence type="ECO:0000313" key="3">
    <source>
        <dbReference type="Proteomes" id="UP001652625"/>
    </source>
</evidence>